<reference evidence="1" key="1">
    <citation type="journal article" date="2011" name="PLoS ONE">
        <title>The entomopathogenic bacterial endosymbionts xenorhabdus and photorhabdus: convergent lifestyles from divergent genomes.</title>
        <authorList>
            <person name="Chaston J.M."/>
            <person name="Suen G."/>
            <person name="Tucker S.L."/>
            <person name="Andersen A.W."/>
            <person name="Bhasin A."/>
            <person name="Bode E."/>
            <person name="Bode H.B."/>
            <person name="Brachmann A.O."/>
            <person name="Cowles C.E."/>
            <person name="Cowles K.N."/>
            <person name="Darby C."/>
            <person name="de Leon L."/>
            <person name="Drace K."/>
            <person name="Du Z."/>
            <person name="Givaudan A."/>
            <person name="Herbert Tran E.E."/>
            <person name="Jewell K.A."/>
            <person name="Knack J.J."/>
            <person name="Krasomil-Osterfeld K.C."/>
            <person name="Kukor R."/>
            <person name="Lanois A."/>
            <person name="Latreille P."/>
            <person name="Leimgruber N.K."/>
            <person name="Lipke C.M."/>
            <person name="Liu R."/>
            <person name="Lu X."/>
            <person name="Martens E.C."/>
            <person name="Marri P.R."/>
            <person name="Medigue C."/>
            <person name="Menard M.L."/>
            <person name="Miller N.M."/>
            <person name="Morales-Soto N."/>
            <person name="Norton S."/>
            <person name="Ogier J.C."/>
            <person name="Orchard S.S."/>
            <person name="Park D."/>
            <person name="Park Y."/>
            <person name="Qurollo B.A."/>
            <person name="Sugar D.R."/>
            <person name="Richards G.R."/>
            <person name="Rouy Z."/>
            <person name="Slominski B."/>
            <person name="Slominski K."/>
            <person name="Snyder H."/>
            <person name="Tjaden B.C."/>
            <person name="van der Hoeven R."/>
            <person name="Welch R.D."/>
            <person name="Wheeler C."/>
            <person name="Xiang B."/>
            <person name="Barbazuk B."/>
            <person name="Gaudriault S."/>
            <person name="Goodner B."/>
            <person name="Slater S.C."/>
            <person name="Forst S."/>
            <person name="Goldman B.S."/>
            <person name="Goodrich-Blair H."/>
        </authorList>
    </citation>
    <scope>NUCLEOTIDE SEQUENCE [LARGE SCALE GENOMIC DNA]</scope>
    <source>
        <strain evidence="1">SS-2004</strain>
    </source>
</reference>
<dbReference type="HOGENOM" id="CLU_3319463_0_0_6"/>
<sequence>MTFSLLYSNWQSQLSATWQLPLNIVAICDCAIQVHRGII</sequence>
<dbReference type="KEGG" id="xbo:XBJ1_2246"/>
<evidence type="ECO:0000313" key="2">
    <source>
        <dbReference type="Proteomes" id="UP000002045"/>
    </source>
</evidence>
<evidence type="ECO:0000313" key="1">
    <source>
        <dbReference type="EMBL" id="CBJ81372.1"/>
    </source>
</evidence>
<dbReference type="Proteomes" id="UP000002045">
    <property type="component" value="Chromosome"/>
</dbReference>
<name>D3V222_XENBS</name>
<proteinExistence type="predicted"/>
<protein>
    <submittedName>
        <fullName evidence="1">Uncharacterized protein</fullName>
    </submittedName>
</protein>
<dbReference type="EMBL" id="FN667741">
    <property type="protein sequence ID" value="CBJ81372.1"/>
    <property type="molecule type" value="Genomic_DNA"/>
</dbReference>
<dbReference type="STRING" id="406818.XBJ1_2246"/>
<organism evidence="1 2">
    <name type="scientific">Xenorhabdus bovienii (strain SS-2004)</name>
    <name type="common">Xenorhabdus nematophila subsp. bovienii</name>
    <dbReference type="NCBI Taxonomy" id="406818"/>
    <lineage>
        <taxon>Bacteria</taxon>
        <taxon>Pseudomonadati</taxon>
        <taxon>Pseudomonadota</taxon>
        <taxon>Gammaproteobacteria</taxon>
        <taxon>Enterobacterales</taxon>
        <taxon>Morganellaceae</taxon>
        <taxon>Xenorhabdus</taxon>
    </lineage>
</organism>
<dbReference type="AlphaFoldDB" id="D3V222"/>
<accession>D3V222</accession>
<gene>
    <name evidence="1" type="ordered locus">XBJ1_2246</name>
</gene>